<protein>
    <submittedName>
        <fullName evidence="1">Uncharacterized protein</fullName>
    </submittedName>
</protein>
<organism evidence="1 2">
    <name type="scientific">Streptomyces monticola</name>
    <dbReference type="NCBI Taxonomy" id="2666263"/>
    <lineage>
        <taxon>Bacteria</taxon>
        <taxon>Bacillati</taxon>
        <taxon>Actinomycetota</taxon>
        <taxon>Actinomycetes</taxon>
        <taxon>Kitasatosporales</taxon>
        <taxon>Streptomycetaceae</taxon>
        <taxon>Streptomyces</taxon>
    </lineage>
</organism>
<evidence type="ECO:0000313" key="1">
    <source>
        <dbReference type="EMBL" id="MFC7308145.1"/>
    </source>
</evidence>
<keyword evidence="2" id="KW-1185">Reference proteome</keyword>
<sequence length="46" mass="5086">MEWGSSWRYALVFGEGRRCEPGTERLWVGAEASGLYVKASPTEAGH</sequence>
<dbReference type="RefSeq" id="WP_381835869.1">
    <property type="nucleotide sequence ID" value="NZ_JBHTCF010000014.1"/>
</dbReference>
<reference evidence="2" key="1">
    <citation type="journal article" date="2019" name="Int. J. Syst. Evol. Microbiol.">
        <title>The Global Catalogue of Microorganisms (GCM) 10K type strain sequencing project: providing services to taxonomists for standard genome sequencing and annotation.</title>
        <authorList>
            <consortium name="The Broad Institute Genomics Platform"/>
            <consortium name="The Broad Institute Genome Sequencing Center for Infectious Disease"/>
            <person name="Wu L."/>
            <person name="Ma J."/>
        </authorList>
    </citation>
    <scope>NUCLEOTIDE SEQUENCE [LARGE SCALE GENOMIC DNA]</scope>
    <source>
        <strain evidence="2">SYNS20</strain>
    </source>
</reference>
<dbReference type="EMBL" id="JBHTCF010000014">
    <property type="protein sequence ID" value="MFC7308145.1"/>
    <property type="molecule type" value="Genomic_DNA"/>
</dbReference>
<accession>A0ABW2JPP7</accession>
<proteinExistence type="predicted"/>
<gene>
    <name evidence="1" type="ORF">ACFQVC_28460</name>
</gene>
<dbReference type="Proteomes" id="UP001596523">
    <property type="component" value="Unassembled WGS sequence"/>
</dbReference>
<comment type="caution">
    <text evidence="1">The sequence shown here is derived from an EMBL/GenBank/DDBJ whole genome shotgun (WGS) entry which is preliminary data.</text>
</comment>
<evidence type="ECO:0000313" key="2">
    <source>
        <dbReference type="Proteomes" id="UP001596523"/>
    </source>
</evidence>
<name>A0ABW2JPP7_9ACTN</name>